<feature type="compositionally biased region" description="Basic and acidic residues" evidence="11">
    <location>
        <begin position="369"/>
        <end position="383"/>
    </location>
</feature>
<evidence type="ECO:0000256" key="1">
    <source>
        <dbReference type="ARBA" id="ARBA00004141"/>
    </source>
</evidence>
<evidence type="ECO:0000256" key="5">
    <source>
        <dbReference type="ARBA" id="ARBA00022832"/>
    </source>
</evidence>
<evidence type="ECO:0000256" key="10">
    <source>
        <dbReference type="ARBA" id="ARBA00023160"/>
    </source>
</evidence>
<dbReference type="RefSeq" id="XP_005771764.1">
    <property type="nucleotide sequence ID" value="XM_005771707.1"/>
</dbReference>
<dbReference type="KEGG" id="ehx:EMIHUDRAFT_118006"/>
<keyword evidence="8" id="KW-0443">Lipid metabolism</keyword>
<keyword evidence="4" id="KW-0812">Transmembrane</keyword>
<evidence type="ECO:0000256" key="7">
    <source>
        <dbReference type="ARBA" id="ARBA00023002"/>
    </source>
</evidence>
<dbReference type="CDD" id="cd03505">
    <property type="entry name" value="Delta9-FADS-like"/>
    <property type="match status" value="1"/>
</dbReference>
<evidence type="ECO:0000256" key="8">
    <source>
        <dbReference type="ARBA" id="ARBA00023098"/>
    </source>
</evidence>
<keyword evidence="13" id="KW-1185">Reference proteome</keyword>
<dbReference type="GO" id="GO:0016020">
    <property type="term" value="C:membrane"/>
    <property type="evidence" value="ECO:0007669"/>
    <property type="project" value="UniProtKB-SubCell"/>
</dbReference>
<reference evidence="13" key="1">
    <citation type="journal article" date="2013" name="Nature">
        <title>Pan genome of the phytoplankton Emiliania underpins its global distribution.</title>
        <authorList>
            <person name="Read B.A."/>
            <person name="Kegel J."/>
            <person name="Klute M.J."/>
            <person name="Kuo A."/>
            <person name="Lefebvre S.C."/>
            <person name="Maumus F."/>
            <person name="Mayer C."/>
            <person name="Miller J."/>
            <person name="Monier A."/>
            <person name="Salamov A."/>
            <person name="Young J."/>
            <person name="Aguilar M."/>
            <person name="Claverie J.M."/>
            <person name="Frickenhaus S."/>
            <person name="Gonzalez K."/>
            <person name="Herman E.K."/>
            <person name="Lin Y.C."/>
            <person name="Napier J."/>
            <person name="Ogata H."/>
            <person name="Sarno A.F."/>
            <person name="Shmutz J."/>
            <person name="Schroeder D."/>
            <person name="de Vargas C."/>
            <person name="Verret F."/>
            <person name="von Dassow P."/>
            <person name="Valentin K."/>
            <person name="Van de Peer Y."/>
            <person name="Wheeler G."/>
            <person name="Dacks J.B."/>
            <person name="Delwiche C.F."/>
            <person name="Dyhrman S.T."/>
            <person name="Glockner G."/>
            <person name="John U."/>
            <person name="Richards T."/>
            <person name="Worden A.Z."/>
            <person name="Zhang X."/>
            <person name="Grigoriev I.V."/>
            <person name="Allen A.E."/>
            <person name="Bidle K."/>
            <person name="Borodovsky M."/>
            <person name="Bowler C."/>
            <person name="Brownlee C."/>
            <person name="Cock J.M."/>
            <person name="Elias M."/>
            <person name="Gladyshev V.N."/>
            <person name="Groth M."/>
            <person name="Guda C."/>
            <person name="Hadaegh A."/>
            <person name="Iglesias-Rodriguez M.D."/>
            <person name="Jenkins J."/>
            <person name="Jones B.M."/>
            <person name="Lawson T."/>
            <person name="Leese F."/>
            <person name="Lindquist E."/>
            <person name="Lobanov A."/>
            <person name="Lomsadze A."/>
            <person name="Malik S.B."/>
            <person name="Marsh M.E."/>
            <person name="Mackinder L."/>
            <person name="Mock T."/>
            <person name="Mueller-Roeber B."/>
            <person name="Pagarete A."/>
            <person name="Parker M."/>
            <person name="Probert I."/>
            <person name="Quesneville H."/>
            <person name="Raines C."/>
            <person name="Rensing S.A."/>
            <person name="Riano-Pachon D.M."/>
            <person name="Richier S."/>
            <person name="Rokitta S."/>
            <person name="Shiraiwa Y."/>
            <person name="Soanes D.M."/>
            <person name="van der Giezen M."/>
            <person name="Wahlund T.M."/>
            <person name="Williams B."/>
            <person name="Wilson W."/>
            <person name="Wolfe G."/>
            <person name="Wurch L.L."/>
        </authorList>
    </citation>
    <scope>NUCLEOTIDE SEQUENCE</scope>
</reference>
<evidence type="ECO:0000256" key="9">
    <source>
        <dbReference type="ARBA" id="ARBA00023136"/>
    </source>
</evidence>
<keyword evidence="7" id="KW-0560">Oxidoreductase</keyword>
<evidence type="ECO:0000256" key="11">
    <source>
        <dbReference type="SAM" id="MobiDB-lite"/>
    </source>
</evidence>
<proteinExistence type="inferred from homology"/>
<dbReference type="AlphaFoldDB" id="A0A0D3J750"/>
<evidence type="ECO:0000313" key="13">
    <source>
        <dbReference type="Proteomes" id="UP000013827"/>
    </source>
</evidence>
<dbReference type="GO" id="GO:0016717">
    <property type="term" value="F:oxidoreductase activity, acting on paired donors, with oxidation of a pair of donors resulting in the reduction of molecular oxygen to two molecules of water"/>
    <property type="evidence" value="ECO:0007669"/>
    <property type="project" value="InterPro"/>
</dbReference>
<evidence type="ECO:0000256" key="4">
    <source>
        <dbReference type="ARBA" id="ARBA00022692"/>
    </source>
</evidence>
<name>A0A0D3J750_EMIH1</name>
<sequence>MSSTDKLVIPAYKQSSEREFNEWFRNLRTAAKQHKYLLDIIEVGTIRPGAEREAEAVALHVRYKNIGTADGLIPAMIDKFFKDLSVTLSRQLYGALQNAVKDDDTLAEMLADEDADHYDDIKKGIAAIKSLIESEDTNSKNVRTKALRADLEKAYSPDALKDLTSASLAKFKTGIEQANKLLKDSQWHLPDEVIEEYILDAIAAKGATLGANMRVQIGIQRQLAAQSGKTYGLKASTLAMQGILDQDNADRANEAKAAAQAAFEAEIASQGVLKEKLAAAESQVAALQAQIKSDKGGGDRGGRAAAGRKPCPHCNGLHGGKCIGDLICKGVPVAKVLEELPDRIDHETKVRMAQSSYKKVCAKSPGRTLPHDPFKKSDSTATDHEEVRAALADSVTRTFDPDGIVGGFVAGVGTDQVEDTFPDSNPTDTPAILKAKTAARNAAEARARGGLWVKFTSFVTALPRPYIGASILLVLLACLIPVYMGSPASIGTPVADVVDEPSNMGVMVESVTALPLELSTGPATGSGGGAEYAIEEDPLQPIYRKVAGDMFRAVNDIDVPKTVPLVLSYTCIMLAMYVARMDAMQAHALVGHVKVVDAYDTTAGVNMPGSYAAGVDSKAGMNMFPTPDYFPHGWREPEKPIYIRCANNDYLKAKGVGTAYAFALADPTKPQDTKVVNTEWVNALYAPGLAMPLVSVKECKAQNIVVRFDLCPPRFNYPSGQTIYFGEDFNIHLMPLGASVGANAAKAIVRGKPGRRPTDGTFWRHALCISGDALKDLSKIADGVPDLSKMDRNEGLDDAALQANAKYHARRSTGRPLATRFGGSVWVALHWSQIDGLHWLWVPSAAAVGLHKWRRHGLAAARDEVCGAIYDFLRPAAACLRAWHDPSWRESYQRLMLALNTASCHFTSYGPVCKTTWILACAPYKHGVLAVWDQAEHFSGGVPPALLAGWLLALVVTWQCTVVANNLSHHRYYAHRSYDTSRPVALALGAPRLRHQARGPGASPTLPRPPPAGVLGCAATQRGPLWWSSNHRRHHRFCETAEDPHSPAQQGVVYAHCGWVCDRVNFPIRPEYCGEWLERPELLLLDANVELVSSRLRGWLTRGVLRLLVWCAAAAGAPPSLRLQYLTRYTTDTQLLALSLSLHWSSFVNSMCHDWAPAPSCGGGGGGGKGPCVGLSIPWVGLLSGGEGFHSRHHQNARNARHAERALLDPVYLVTCALERLGLVWSVQRQEAAGEARAGQRADLKAD</sequence>
<evidence type="ECO:0000256" key="6">
    <source>
        <dbReference type="ARBA" id="ARBA00022989"/>
    </source>
</evidence>
<dbReference type="PANTHER" id="PTHR11351">
    <property type="entry name" value="ACYL-COA DESATURASE"/>
    <property type="match status" value="1"/>
</dbReference>
<evidence type="ECO:0008006" key="14">
    <source>
        <dbReference type="Google" id="ProtNLM"/>
    </source>
</evidence>
<dbReference type="PaxDb" id="2903-EOD19335"/>
<comment type="subcellular location">
    <subcellularLocation>
        <location evidence="1">Membrane</location>
        <topology evidence="1">Multi-pass membrane protein</topology>
    </subcellularLocation>
</comment>
<dbReference type="GeneID" id="17264881"/>
<dbReference type="InterPro" id="IPR015876">
    <property type="entry name" value="Acyl-CoA_DS"/>
</dbReference>
<dbReference type="EnsemblProtists" id="EOD19335">
    <property type="protein sequence ID" value="EOD19335"/>
    <property type="gene ID" value="EMIHUDRAFT_118006"/>
</dbReference>
<evidence type="ECO:0000313" key="12">
    <source>
        <dbReference type="EnsemblProtists" id="EOD19335"/>
    </source>
</evidence>
<keyword evidence="5" id="KW-0276">Fatty acid metabolism</keyword>
<evidence type="ECO:0000256" key="3">
    <source>
        <dbReference type="ARBA" id="ARBA00022516"/>
    </source>
</evidence>
<keyword evidence="9" id="KW-0472">Membrane</keyword>
<protein>
    <recommendedName>
        <fullName evidence="14">Fatty acid desaturase domain-containing protein</fullName>
    </recommendedName>
</protein>
<reference evidence="12" key="2">
    <citation type="submission" date="2024-10" db="UniProtKB">
        <authorList>
            <consortium name="EnsemblProtists"/>
        </authorList>
    </citation>
    <scope>IDENTIFICATION</scope>
</reference>
<dbReference type="PANTHER" id="PTHR11351:SF31">
    <property type="entry name" value="DESATURASE 1, ISOFORM A-RELATED"/>
    <property type="match status" value="1"/>
</dbReference>
<organism evidence="12 13">
    <name type="scientific">Emiliania huxleyi (strain CCMP1516)</name>
    <dbReference type="NCBI Taxonomy" id="280463"/>
    <lineage>
        <taxon>Eukaryota</taxon>
        <taxon>Haptista</taxon>
        <taxon>Haptophyta</taxon>
        <taxon>Prymnesiophyceae</taxon>
        <taxon>Isochrysidales</taxon>
        <taxon>Noelaerhabdaceae</taxon>
        <taxon>Emiliania</taxon>
    </lineage>
</organism>
<comment type="similarity">
    <text evidence="2">Belongs to the fatty acid desaturase type 1 family.</text>
</comment>
<keyword evidence="10" id="KW-0275">Fatty acid biosynthesis</keyword>
<evidence type="ECO:0000256" key="2">
    <source>
        <dbReference type="ARBA" id="ARBA00009295"/>
    </source>
</evidence>
<dbReference type="HOGENOM" id="CLU_266140_0_0_1"/>
<keyword evidence="3" id="KW-0444">Lipid biosynthesis</keyword>
<keyword evidence="6" id="KW-1133">Transmembrane helix</keyword>
<dbReference type="Proteomes" id="UP000013827">
    <property type="component" value="Unassembled WGS sequence"/>
</dbReference>
<feature type="region of interest" description="Disordered" evidence="11">
    <location>
        <begin position="361"/>
        <end position="383"/>
    </location>
</feature>
<accession>A0A0D3J750</accession>
<dbReference type="eggNOG" id="KOG1600">
    <property type="taxonomic scope" value="Eukaryota"/>
</dbReference>
<dbReference type="GO" id="GO:0006633">
    <property type="term" value="P:fatty acid biosynthetic process"/>
    <property type="evidence" value="ECO:0007669"/>
    <property type="project" value="UniProtKB-KW"/>
</dbReference>